<name>A0A9Q1JFK9_SYNKA</name>
<dbReference type="EMBL" id="JAINUF010000001">
    <property type="protein sequence ID" value="KAJ8382167.1"/>
    <property type="molecule type" value="Genomic_DNA"/>
</dbReference>
<feature type="region of interest" description="Disordered" evidence="1">
    <location>
        <begin position="32"/>
        <end position="182"/>
    </location>
</feature>
<feature type="compositionally biased region" description="Basic and acidic residues" evidence="1">
    <location>
        <begin position="173"/>
        <end position="182"/>
    </location>
</feature>
<proteinExistence type="predicted"/>
<accession>A0A9Q1JFK9</accession>
<feature type="compositionally biased region" description="Gly residues" evidence="1">
    <location>
        <begin position="98"/>
        <end position="107"/>
    </location>
</feature>
<feature type="compositionally biased region" description="Basic and acidic residues" evidence="1">
    <location>
        <begin position="81"/>
        <end position="92"/>
    </location>
</feature>
<reference evidence="2" key="1">
    <citation type="journal article" date="2023" name="Science">
        <title>Genome structures resolve the early diversification of teleost fishes.</title>
        <authorList>
            <person name="Parey E."/>
            <person name="Louis A."/>
            <person name="Montfort J."/>
            <person name="Bouchez O."/>
            <person name="Roques C."/>
            <person name="Iampietro C."/>
            <person name="Lluch J."/>
            <person name="Castinel A."/>
            <person name="Donnadieu C."/>
            <person name="Desvignes T."/>
            <person name="Floi Bucao C."/>
            <person name="Jouanno E."/>
            <person name="Wen M."/>
            <person name="Mejri S."/>
            <person name="Dirks R."/>
            <person name="Jansen H."/>
            <person name="Henkel C."/>
            <person name="Chen W.J."/>
            <person name="Zahm M."/>
            <person name="Cabau C."/>
            <person name="Klopp C."/>
            <person name="Thompson A.W."/>
            <person name="Robinson-Rechavi M."/>
            <person name="Braasch I."/>
            <person name="Lecointre G."/>
            <person name="Bobe J."/>
            <person name="Postlethwait J.H."/>
            <person name="Berthelot C."/>
            <person name="Roest Crollius H."/>
            <person name="Guiguen Y."/>
        </authorList>
    </citation>
    <scope>NUCLEOTIDE SEQUENCE</scope>
    <source>
        <strain evidence="2">WJC10195</strain>
    </source>
</reference>
<evidence type="ECO:0000313" key="3">
    <source>
        <dbReference type="Proteomes" id="UP001152622"/>
    </source>
</evidence>
<sequence>MAAAVPNAAGGHCALSANEALRGTRGAEPAHKLTGMVQPCRQSPCSEIKHSRVPNQSVVGVPARARSMGCLAEGRGAGHRGTLEEKSERRAGWEPGAGEDGGGGGGRAGDEDEEEEEPEGPQTVHTHAHAHTRAPITASLPFSSRGRTKAQLEGPAGIKEEGELEAAGSGRGSRVDERGSAQ</sequence>
<dbReference type="AlphaFoldDB" id="A0A9Q1JFK9"/>
<protein>
    <submittedName>
        <fullName evidence="2">Uncharacterized protein</fullName>
    </submittedName>
</protein>
<gene>
    <name evidence="2" type="ORF">SKAU_G00029450</name>
</gene>
<evidence type="ECO:0000256" key="1">
    <source>
        <dbReference type="SAM" id="MobiDB-lite"/>
    </source>
</evidence>
<evidence type="ECO:0000313" key="2">
    <source>
        <dbReference type="EMBL" id="KAJ8382167.1"/>
    </source>
</evidence>
<dbReference type="Proteomes" id="UP001152622">
    <property type="component" value="Chromosome 1"/>
</dbReference>
<feature type="compositionally biased region" description="Acidic residues" evidence="1">
    <location>
        <begin position="110"/>
        <end position="119"/>
    </location>
</feature>
<organism evidence="2 3">
    <name type="scientific">Synaphobranchus kaupii</name>
    <name type="common">Kaup's arrowtooth eel</name>
    <dbReference type="NCBI Taxonomy" id="118154"/>
    <lineage>
        <taxon>Eukaryota</taxon>
        <taxon>Metazoa</taxon>
        <taxon>Chordata</taxon>
        <taxon>Craniata</taxon>
        <taxon>Vertebrata</taxon>
        <taxon>Euteleostomi</taxon>
        <taxon>Actinopterygii</taxon>
        <taxon>Neopterygii</taxon>
        <taxon>Teleostei</taxon>
        <taxon>Anguilliformes</taxon>
        <taxon>Synaphobranchidae</taxon>
        <taxon>Synaphobranchus</taxon>
    </lineage>
</organism>
<comment type="caution">
    <text evidence="2">The sequence shown here is derived from an EMBL/GenBank/DDBJ whole genome shotgun (WGS) entry which is preliminary data.</text>
</comment>
<keyword evidence="3" id="KW-1185">Reference proteome</keyword>